<evidence type="ECO:0000313" key="2">
    <source>
        <dbReference type="Proteomes" id="UP000012101"/>
    </source>
</evidence>
<dbReference type="EMBL" id="AFJM02000050">
    <property type="protein sequence ID" value="EMM71463.1"/>
    <property type="molecule type" value="Genomic_DNA"/>
</dbReference>
<reference evidence="1 2" key="1">
    <citation type="submission" date="2013-01" db="EMBL/GenBank/DDBJ databases">
        <authorList>
            <person name="Harkins D.M."/>
            <person name="Durkin A.S."/>
            <person name="Brinkac L.M."/>
            <person name="Haft D.H."/>
            <person name="Selengut J.D."/>
            <person name="Sanka R."/>
            <person name="DePew J."/>
            <person name="Purushe J."/>
            <person name="Hospenthal D.R."/>
            <person name="Murray C.K."/>
            <person name="Pimentel G."/>
            <person name="Wasfy M."/>
            <person name="Vinetz J.M."/>
            <person name="Sutton G.G."/>
            <person name="Nierman W.C."/>
            <person name="Fouts D.E."/>
        </authorList>
    </citation>
    <scope>NUCLEOTIDE SEQUENCE [LARGE SCALE GENOMIC DNA]</scope>
    <source>
        <strain evidence="1 2">2006001855</strain>
    </source>
</reference>
<comment type="caution">
    <text evidence="1">The sequence shown here is derived from an EMBL/GenBank/DDBJ whole genome shotgun (WGS) entry which is preliminary data.</text>
</comment>
<proteinExistence type="predicted"/>
<protein>
    <submittedName>
        <fullName evidence="1">Uncharacterized protein</fullName>
    </submittedName>
</protein>
<name>M6FFB7_9LEPT</name>
<gene>
    <name evidence="1" type="ORF">LEP1GSC038_0687</name>
</gene>
<dbReference type="Proteomes" id="UP000012101">
    <property type="component" value="Unassembled WGS sequence"/>
</dbReference>
<dbReference type="AlphaFoldDB" id="M6FFB7"/>
<organism evidence="1 2">
    <name type="scientific">Leptospira weilii str. 2006001855</name>
    <dbReference type="NCBI Taxonomy" id="996804"/>
    <lineage>
        <taxon>Bacteria</taxon>
        <taxon>Pseudomonadati</taxon>
        <taxon>Spirochaetota</taxon>
        <taxon>Spirochaetia</taxon>
        <taxon>Leptospirales</taxon>
        <taxon>Leptospiraceae</taxon>
        <taxon>Leptospira</taxon>
    </lineage>
</organism>
<sequence length="52" mass="6104">MKKEWERTRNGLDLRFIAFQTGSIQALFEPYHISNGFYSSSVRVLSEPYDAF</sequence>
<evidence type="ECO:0000313" key="1">
    <source>
        <dbReference type="EMBL" id="EMM71463.1"/>
    </source>
</evidence>
<accession>M6FFB7</accession>